<keyword evidence="1 5" id="KW-0699">rRNA-binding</keyword>
<dbReference type="GO" id="GO:0008097">
    <property type="term" value="F:5S rRNA binding"/>
    <property type="evidence" value="ECO:0007669"/>
    <property type="project" value="InterPro"/>
</dbReference>
<dbReference type="CDD" id="cd00495">
    <property type="entry name" value="Ribosomal_L25_TL5_CTC"/>
    <property type="match status" value="1"/>
</dbReference>
<reference evidence="10" key="1">
    <citation type="submission" date="2017-09" db="EMBL/GenBank/DDBJ databases">
        <title>Depth-based differentiation of microbial function through sediment-hosted aquifers and enrichment of novel symbionts in the deep terrestrial subsurface.</title>
        <authorList>
            <person name="Probst A.J."/>
            <person name="Ladd B."/>
            <person name="Jarett J.K."/>
            <person name="Geller-Mcgrath D.E."/>
            <person name="Sieber C.M.K."/>
            <person name="Emerson J.B."/>
            <person name="Anantharaman K."/>
            <person name="Thomas B.C."/>
            <person name="Malmstrom R."/>
            <person name="Stieglmeier M."/>
            <person name="Klingl A."/>
            <person name="Woyke T."/>
            <person name="Ryan C.M."/>
            <person name="Banfield J.F."/>
        </authorList>
    </citation>
    <scope>NUCLEOTIDE SEQUENCE [LARGE SCALE GENOMIC DNA]</scope>
</reference>
<dbReference type="GO" id="GO:0022625">
    <property type="term" value="C:cytosolic large ribosomal subunit"/>
    <property type="evidence" value="ECO:0007669"/>
    <property type="project" value="TreeGrafter"/>
</dbReference>
<dbReference type="Pfam" id="PF01386">
    <property type="entry name" value="Ribosomal_L25p"/>
    <property type="match status" value="1"/>
</dbReference>
<dbReference type="GO" id="GO:0003735">
    <property type="term" value="F:structural constituent of ribosome"/>
    <property type="evidence" value="ECO:0007669"/>
    <property type="project" value="InterPro"/>
</dbReference>
<dbReference type="GO" id="GO:0006412">
    <property type="term" value="P:translation"/>
    <property type="evidence" value="ECO:0007669"/>
    <property type="project" value="UniProtKB-UniRule"/>
</dbReference>
<keyword evidence="2 5" id="KW-0694">RNA-binding</keyword>
<dbReference type="SUPFAM" id="SSF50715">
    <property type="entry name" value="Ribosomal protein L25-like"/>
    <property type="match status" value="1"/>
</dbReference>
<feature type="compositionally biased region" description="Basic and acidic residues" evidence="6">
    <location>
        <begin position="257"/>
        <end position="266"/>
    </location>
</feature>
<accession>A0A2M6R8W8</accession>
<dbReference type="AlphaFoldDB" id="A0A2M6R8W8"/>
<dbReference type="Pfam" id="PF14693">
    <property type="entry name" value="Ribosomal_TL5_C"/>
    <property type="match status" value="1"/>
</dbReference>
<dbReference type="InterPro" id="IPR020056">
    <property type="entry name" value="Rbsml_bL25/Gln-tRNA_synth_N"/>
</dbReference>
<evidence type="ECO:0000313" key="10">
    <source>
        <dbReference type="Proteomes" id="UP000231162"/>
    </source>
</evidence>
<dbReference type="InterPro" id="IPR020930">
    <property type="entry name" value="Ribosomal_uL5_bac-type"/>
</dbReference>
<evidence type="ECO:0000256" key="6">
    <source>
        <dbReference type="SAM" id="MobiDB-lite"/>
    </source>
</evidence>
<organism evidence="9 10">
    <name type="scientific">Candidatus Berkelbacteria bacterium CG10_big_fil_rev_8_21_14_0_10_43_14</name>
    <dbReference type="NCBI Taxonomy" id="1974515"/>
    <lineage>
        <taxon>Bacteria</taxon>
        <taxon>Candidatus Berkelbacteria</taxon>
    </lineage>
</organism>
<feature type="compositionally biased region" description="Acidic residues" evidence="6">
    <location>
        <begin position="219"/>
        <end position="234"/>
    </location>
</feature>
<evidence type="ECO:0000256" key="2">
    <source>
        <dbReference type="ARBA" id="ARBA00022884"/>
    </source>
</evidence>
<keyword evidence="3 5" id="KW-0689">Ribosomal protein</keyword>
<evidence type="ECO:0000256" key="4">
    <source>
        <dbReference type="ARBA" id="ARBA00023274"/>
    </source>
</evidence>
<sequence length="266" mass="29955">MKFLTLKMLLTPLMVILRKYFQQKGYQVDETLLKAQTREITGKKVRQIRESGMLPVVLYGHGIEPKSLSVDAKEFARAFAHSGSSTMVKIIIDDNTEPINILFHQIDRNPVSGDYVHADFLQVKLTEKIKTEIPIVLEGEENAPVVKEKEGSIITNKDHIEVEAFPQDLIHEIVVNVSELAEFDQVIHVKDLIVPAKIDVLDDPDDVIVSIQEPRSEEELAELEQEVVEDVEAVEVEKKGKEEDEDSTESADGASGEQKEEKEADK</sequence>
<dbReference type="InterPro" id="IPR001021">
    <property type="entry name" value="Ribosomal_bL25_long"/>
</dbReference>
<dbReference type="NCBIfam" id="TIGR00731">
    <property type="entry name" value="bL25_bact_ctc"/>
    <property type="match status" value="1"/>
</dbReference>
<evidence type="ECO:0000256" key="3">
    <source>
        <dbReference type="ARBA" id="ARBA00022980"/>
    </source>
</evidence>
<gene>
    <name evidence="5" type="primary">rplY</name>
    <name evidence="5" type="synonym">ctc</name>
    <name evidence="9" type="ORF">COT79_01280</name>
</gene>
<evidence type="ECO:0000256" key="1">
    <source>
        <dbReference type="ARBA" id="ARBA00022730"/>
    </source>
</evidence>
<name>A0A2M6R8W8_9BACT</name>
<feature type="region of interest" description="Disordered" evidence="6">
    <location>
        <begin position="215"/>
        <end position="266"/>
    </location>
</feature>
<dbReference type="EMBL" id="PEZX01000019">
    <property type="protein sequence ID" value="PIS07074.1"/>
    <property type="molecule type" value="Genomic_DNA"/>
</dbReference>
<dbReference type="Proteomes" id="UP000231162">
    <property type="component" value="Unassembled WGS sequence"/>
</dbReference>
<evidence type="ECO:0000256" key="5">
    <source>
        <dbReference type="HAMAP-Rule" id="MF_01334"/>
    </source>
</evidence>
<dbReference type="HAMAP" id="MF_01334">
    <property type="entry name" value="Ribosomal_bL25_CTC"/>
    <property type="match status" value="1"/>
</dbReference>
<evidence type="ECO:0000259" key="7">
    <source>
        <dbReference type="Pfam" id="PF01386"/>
    </source>
</evidence>
<feature type="domain" description="Large ribosomal subunit protein bL25 L25" evidence="7">
    <location>
        <begin position="33"/>
        <end position="120"/>
    </location>
</feature>
<dbReference type="Gene3D" id="2.170.120.20">
    <property type="entry name" value="Ribosomal protein L25, beta domain"/>
    <property type="match status" value="1"/>
</dbReference>
<keyword evidence="4 5" id="KW-0687">Ribonucleoprotein</keyword>
<dbReference type="Gene3D" id="2.40.240.10">
    <property type="entry name" value="Ribosomal Protein L25, Chain P"/>
    <property type="match status" value="1"/>
</dbReference>
<evidence type="ECO:0000259" key="8">
    <source>
        <dbReference type="Pfam" id="PF14693"/>
    </source>
</evidence>
<evidence type="ECO:0000313" key="9">
    <source>
        <dbReference type="EMBL" id="PIS07074.1"/>
    </source>
</evidence>
<comment type="similarity">
    <text evidence="5">Belongs to the bacterial ribosomal protein bL25 family. CTC subfamily.</text>
</comment>
<comment type="subunit">
    <text evidence="5">Part of the 50S ribosomal subunit; part of the 5S rRNA/L5/L18/L25 subcomplex. Contacts the 5S rRNA. Binds to the 5S rRNA independently of L5 and L18.</text>
</comment>
<dbReference type="InterPro" id="IPR020057">
    <property type="entry name" value="Ribosomal_bL25_b-dom"/>
</dbReference>
<feature type="domain" description="Large ribosomal subunit protein bL25 beta" evidence="8">
    <location>
        <begin position="128"/>
        <end position="215"/>
    </location>
</feature>
<dbReference type="InterPro" id="IPR011035">
    <property type="entry name" value="Ribosomal_bL25/Gln-tRNA_synth"/>
</dbReference>
<proteinExistence type="inferred from homology"/>
<comment type="caution">
    <text evidence="9">The sequence shown here is derived from an EMBL/GenBank/DDBJ whole genome shotgun (WGS) entry which is preliminary data.</text>
</comment>
<comment type="function">
    <text evidence="5">This is one of the proteins that binds to the 5S RNA in the ribosome where it forms part of the central protuberance.</text>
</comment>
<dbReference type="PANTHER" id="PTHR33284">
    <property type="entry name" value="RIBOSOMAL PROTEIN L25/GLN-TRNA SYNTHETASE, ANTI-CODON-BINDING DOMAIN-CONTAINING PROTEIN"/>
    <property type="match status" value="1"/>
</dbReference>
<dbReference type="PANTHER" id="PTHR33284:SF1">
    <property type="entry name" value="RIBOSOMAL PROTEIN L25_GLN-TRNA SYNTHETASE, ANTI-CODON-BINDING DOMAIN-CONTAINING PROTEIN"/>
    <property type="match status" value="1"/>
</dbReference>
<dbReference type="InterPro" id="IPR029751">
    <property type="entry name" value="Ribosomal_L25_dom"/>
</dbReference>
<protein>
    <recommendedName>
        <fullName evidence="5">Large ribosomal subunit protein bL25</fullName>
    </recommendedName>
    <alternativeName>
        <fullName evidence="5">General stress protein CTC</fullName>
    </alternativeName>
</protein>
<dbReference type="InterPro" id="IPR037121">
    <property type="entry name" value="Ribosomal_bL25_C"/>
</dbReference>